<dbReference type="SMART" id="SM00557">
    <property type="entry name" value="IG_FLMN"/>
    <property type="match status" value="1"/>
</dbReference>
<keyword evidence="9" id="KW-0243">Dynein</keyword>
<dbReference type="Pfam" id="PF12774">
    <property type="entry name" value="AAA_6"/>
    <property type="match status" value="1"/>
</dbReference>
<dbReference type="EMBL" id="SPLM01000108">
    <property type="protein sequence ID" value="TMW60614.1"/>
    <property type="molecule type" value="Genomic_DNA"/>
</dbReference>
<keyword evidence="20" id="KW-1185">Reference proteome</keyword>
<comment type="caution">
    <text evidence="19">The sequence shown here is derived from an EMBL/GenBank/DDBJ whole genome shotgun (WGS) entry which is preliminary data.</text>
</comment>
<dbReference type="InterPro" id="IPR035706">
    <property type="entry name" value="AAA_9"/>
</dbReference>
<dbReference type="GO" id="GO:0005930">
    <property type="term" value="C:axoneme"/>
    <property type="evidence" value="ECO:0007669"/>
    <property type="project" value="UniProtKB-SubCell"/>
</dbReference>
<reference evidence="19" key="1">
    <citation type="submission" date="2019-03" db="EMBL/GenBank/DDBJ databases">
        <title>Long read genome sequence of the mycoparasitic Pythium oligandrum ATCC 38472 isolated from sugarbeet rhizosphere.</title>
        <authorList>
            <person name="Gaulin E."/>
        </authorList>
    </citation>
    <scope>NUCLEOTIDE SEQUENCE</scope>
    <source>
        <strain evidence="19">ATCC 38472_TT</strain>
    </source>
</reference>
<dbReference type="InterPro" id="IPR013783">
    <property type="entry name" value="Ig-like_fold"/>
</dbReference>
<keyword evidence="6" id="KW-0677">Repeat</keyword>
<dbReference type="Pfam" id="PF12780">
    <property type="entry name" value="AAA_8"/>
    <property type="match status" value="1"/>
</dbReference>
<feature type="coiled-coil region" evidence="16">
    <location>
        <begin position="3174"/>
        <end position="3236"/>
    </location>
</feature>
<evidence type="ECO:0000256" key="4">
    <source>
        <dbReference type="ARBA" id="ARBA00022490"/>
    </source>
</evidence>
<dbReference type="GO" id="GO:0005524">
    <property type="term" value="F:ATP binding"/>
    <property type="evidence" value="ECO:0007669"/>
    <property type="project" value="UniProtKB-KW"/>
</dbReference>
<dbReference type="GO" id="GO:0030286">
    <property type="term" value="C:dynein complex"/>
    <property type="evidence" value="ECO:0007669"/>
    <property type="project" value="UniProtKB-KW"/>
</dbReference>
<feature type="region of interest" description="Disordered" evidence="17">
    <location>
        <begin position="3295"/>
        <end position="3325"/>
    </location>
</feature>
<evidence type="ECO:0000256" key="5">
    <source>
        <dbReference type="ARBA" id="ARBA00022701"/>
    </source>
</evidence>
<feature type="domain" description="AAA+ ATPase" evidence="18">
    <location>
        <begin position="1369"/>
        <end position="1507"/>
    </location>
</feature>
<keyword evidence="13" id="KW-0206">Cytoskeleton</keyword>
<dbReference type="InterPro" id="IPR017868">
    <property type="entry name" value="Filamin/ABP280_repeat-like"/>
</dbReference>
<dbReference type="Gene3D" id="1.20.58.1120">
    <property type="match status" value="1"/>
</dbReference>
<feature type="domain" description="AAA+ ATPase" evidence="18">
    <location>
        <begin position="2007"/>
        <end position="2157"/>
    </location>
</feature>
<dbReference type="InterPro" id="IPR024743">
    <property type="entry name" value="Dynein_HC_stalk"/>
</dbReference>
<dbReference type="PROSITE" id="PS50194">
    <property type="entry name" value="FILAMIN_REPEAT"/>
    <property type="match status" value="1"/>
</dbReference>
<dbReference type="SMART" id="SM00382">
    <property type="entry name" value="AAA"/>
    <property type="match status" value="2"/>
</dbReference>
<dbReference type="InterPro" id="IPR003593">
    <property type="entry name" value="AAA+_ATPase"/>
</dbReference>
<dbReference type="InterPro" id="IPR041466">
    <property type="entry name" value="Dynein_AAA5_ext"/>
</dbReference>
<gene>
    <name evidence="19" type="ORF">Poli38472_000656</name>
</gene>
<dbReference type="Gene3D" id="2.120.10.80">
    <property type="entry name" value="Kelch-type beta propeller"/>
    <property type="match status" value="2"/>
</dbReference>
<keyword evidence="5" id="KW-0493">Microtubule</keyword>
<evidence type="ECO:0000256" key="16">
    <source>
        <dbReference type="SAM" id="Coils"/>
    </source>
</evidence>
<dbReference type="InterPro" id="IPR041228">
    <property type="entry name" value="Dynein_C"/>
</dbReference>
<feature type="coiled-coil region" evidence="16">
    <location>
        <begin position="2850"/>
        <end position="2908"/>
    </location>
</feature>
<dbReference type="InterPro" id="IPR042228">
    <property type="entry name" value="Dynein_linker_3"/>
</dbReference>
<dbReference type="Proteomes" id="UP000794436">
    <property type="component" value="Unassembled WGS sequence"/>
</dbReference>
<dbReference type="FunFam" id="3.40.50.300:FF:000049">
    <property type="entry name" value="Dynein, axonemal, heavy chain 5"/>
    <property type="match status" value="1"/>
</dbReference>
<dbReference type="InterPro" id="IPR042222">
    <property type="entry name" value="Dynein_2_N"/>
</dbReference>
<keyword evidence="11" id="KW-0969">Cilium</keyword>
<dbReference type="InterPro" id="IPR043157">
    <property type="entry name" value="Dynein_AAA1S"/>
</dbReference>
<feature type="compositionally biased region" description="Acidic residues" evidence="17">
    <location>
        <begin position="3309"/>
        <end position="3321"/>
    </location>
</feature>
<dbReference type="Gene3D" id="1.20.140.100">
    <property type="entry name" value="Dynein heavy chain, N-terminal domain 2"/>
    <property type="match status" value="1"/>
</dbReference>
<organism evidence="19 20">
    <name type="scientific">Pythium oligandrum</name>
    <name type="common">Mycoparasitic fungus</name>
    <dbReference type="NCBI Taxonomy" id="41045"/>
    <lineage>
        <taxon>Eukaryota</taxon>
        <taxon>Sar</taxon>
        <taxon>Stramenopiles</taxon>
        <taxon>Oomycota</taxon>
        <taxon>Peronosporomycetes</taxon>
        <taxon>Pythiales</taxon>
        <taxon>Pythiaceae</taxon>
        <taxon>Pythium</taxon>
    </lineage>
</organism>
<evidence type="ECO:0000256" key="1">
    <source>
        <dbReference type="ARBA" id="ARBA00004430"/>
    </source>
</evidence>
<dbReference type="Pfam" id="PF12777">
    <property type="entry name" value="MT"/>
    <property type="match status" value="1"/>
</dbReference>
<dbReference type="SUPFAM" id="SSF117281">
    <property type="entry name" value="Kelch motif"/>
    <property type="match status" value="2"/>
</dbReference>
<dbReference type="FunFam" id="1.10.8.720:FF:000002">
    <property type="entry name" value="Dynein heavy chain 9, axonemal"/>
    <property type="match status" value="1"/>
</dbReference>
<dbReference type="Pfam" id="PF03028">
    <property type="entry name" value="Dynein_heavy"/>
    <property type="match status" value="1"/>
</dbReference>
<dbReference type="SUPFAM" id="SSF81296">
    <property type="entry name" value="E set domains"/>
    <property type="match status" value="1"/>
</dbReference>
<dbReference type="FunFam" id="3.40.50.300:FF:002141">
    <property type="entry name" value="Dynein heavy chain"/>
    <property type="match status" value="1"/>
</dbReference>
<dbReference type="InterPro" id="IPR041589">
    <property type="entry name" value="DNAH3_AAA_lid_1"/>
</dbReference>
<evidence type="ECO:0000256" key="14">
    <source>
        <dbReference type="ARBA" id="ARBA00023273"/>
    </source>
</evidence>
<dbReference type="Pfam" id="PF00630">
    <property type="entry name" value="Filamin"/>
    <property type="match status" value="1"/>
</dbReference>
<dbReference type="Gene3D" id="3.20.180.20">
    <property type="entry name" value="Dynein heavy chain, N-terminal domain 2"/>
    <property type="match status" value="1"/>
</dbReference>
<accession>A0A8K1FH29</accession>
<evidence type="ECO:0000256" key="15">
    <source>
        <dbReference type="PROSITE-ProRule" id="PRU00087"/>
    </source>
</evidence>
<dbReference type="Gene3D" id="1.10.8.1220">
    <property type="match status" value="1"/>
</dbReference>
<dbReference type="Gene3D" id="1.10.287.2620">
    <property type="match status" value="1"/>
</dbReference>
<dbReference type="GO" id="GO:0051959">
    <property type="term" value="F:dynein light intermediate chain binding"/>
    <property type="evidence" value="ECO:0007669"/>
    <property type="project" value="InterPro"/>
</dbReference>
<dbReference type="InterPro" id="IPR026983">
    <property type="entry name" value="DHC"/>
</dbReference>
<dbReference type="CDD" id="cd00102">
    <property type="entry name" value="IPT"/>
    <property type="match status" value="1"/>
</dbReference>
<evidence type="ECO:0000256" key="17">
    <source>
        <dbReference type="SAM" id="MobiDB-lite"/>
    </source>
</evidence>
<evidence type="ECO:0000256" key="13">
    <source>
        <dbReference type="ARBA" id="ARBA00023212"/>
    </source>
</evidence>
<dbReference type="GO" id="GO:0045505">
    <property type="term" value="F:dynein intermediate chain binding"/>
    <property type="evidence" value="ECO:0007669"/>
    <property type="project" value="InterPro"/>
</dbReference>
<dbReference type="FunFam" id="3.40.50.300:FF:001275">
    <property type="entry name" value="Dynein heavy chain, putative"/>
    <property type="match status" value="1"/>
</dbReference>
<dbReference type="InterPro" id="IPR043160">
    <property type="entry name" value="Dynein_C_barrel"/>
</dbReference>
<keyword evidence="10 16" id="KW-0175">Coiled coil</keyword>
<dbReference type="Pfam" id="PF12781">
    <property type="entry name" value="AAA_9"/>
    <property type="match status" value="1"/>
</dbReference>
<protein>
    <recommendedName>
        <fullName evidence="18">AAA+ ATPase domain-containing protein</fullName>
    </recommendedName>
</protein>
<dbReference type="FunFam" id="1.10.8.710:FF:000007">
    <property type="entry name" value="Putative dynein heavy chain"/>
    <property type="match status" value="1"/>
</dbReference>
<comment type="subcellular location">
    <subcellularLocation>
        <location evidence="1">Cytoplasm</location>
        <location evidence="1">Cytoskeleton</location>
        <location evidence="1">Cilium axoneme</location>
    </subcellularLocation>
</comment>
<dbReference type="Pfam" id="PF12775">
    <property type="entry name" value="AAA_7"/>
    <property type="match status" value="1"/>
</dbReference>
<dbReference type="Gene3D" id="1.10.472.130">
    <property type="match status" value="1"/>
</dbReference>
<dbReference type="Pfam" id="PF18199">
    <property type="entry name" value="Dynein_C"/>
    <property type="match status" value="1"/>
</dbReference>
<evidence type="ECO:0000256" key="6">
    <source>
        <dbReference type="ARBA" id="ARBA00022737"/>
    </source>
</evidence>
<sequence length="4144" mass="467685">MPIGFGAEPEMAWIAPKQNGEIPVKRSGHSFTLKSTDTETSVYMFGGCDHKSPPGPTNDLFKLEINNGAYTWSKVIPGHSTPEDLPPPRWRHTAVLFEKRIIVFGGFAAEKRMNDVWVFDTELRVWEQQHAHGFWEGLPQCRGAHTATVVGEKMYVFGGYGGNGYGRMDFNDLHALDLVHWKWEEIQTEGERPEPRSGHQTCYVDNKLFVIGGWNSMKQFQDIFVCDLSTKTWSMLDVPLPSPVWNHTCVSVAAVPHWKIFMFGGNGGDLTESGTAQGMHINSVMVLDTGSMKWLSPPVRGEPPIPRADTTMVFDKNTNFMIFFGGWANRWFNDLHVLNASEVVGPPYAVSSMEPASGPITGSAKIKVFGYNFTGQSAMLRFAVAKGYVDVQGTVLSPTVIQATTPSFEKYGPLMAEVRASISGAPYTNVSTSFKFHSVTTASKSLAFGPCLISALSEMCLAQTPTTFIIQSRDKDDQLRDCGGDEFTITLKSIDDKSDEEQAISNIIDKNNGAYVVSFTAPPAGKYQLSVVFNGTFAGVAGPVRGSPFTVTFQPHSEENKTKCMPPLASEKDLESPEMIRRVMATMNKRNGEFRRILLDLKKDIPSNETDGLETLRKVKEIIKKLEMEKETNHLVLDQVHEMFGSIKKNGGNIEKEIVEIENMEKLFVDVQKQVPVTEHRIQEPTRIFSEKTEDKIVTYEKAITKKLEALKTLEFWSYKLDADKALEKIETYLVDWEMEMKKCEGNTRLCSIFGFPQLMNESIRMMGLMRTDVEGVKTIWAIIKRTKAFFHNTSLILFKQVDVNSLQIEIQSTLKELKKISKDIQWCDAYQSILKECQSFDKTHPLIRCVSSTYMRPRHWQRIMAKTGEFPTPDEDPEQRLGLILSRNLHNYSSDITEICYEAEKEQELELRLIELEGIWAEVNWEMTAYNPSAPEDEIVPLLKVSEENFELLETHQIDVQGMSASPYQSEFEPRVASLQIGLSSINEVVVLFGDIQRSWSYLEPLFIQSEEVKKQLPELTADFEDIDVDVRRILKTAWKTFNVRQACTEPGLIKKLEQIVEKLELCKHRLKEFLDGRRRQFPRFYFMSEADLLDILSNGSHPERIMVHCSKIYLATKTLTLVERGPGERQIATQFVSGVGKETVDFVEPPILDGEAEIYLETVMRAMRLTLFRHIERSLVKYVEMARVEWINFKNPDNDRPLDAAQIILLAAGVHYVQEVERAFRAMSEGGDKDALQKYNKLQEKQLEDLIKLTQSNISSEERQRVMVLITMDAHGRDIVAGMIRAGVDDASSFQWQSQLKHYFSPPQGSFLKRDMTFRGGNNERAQILICDAGIPYDYEYLGNGPRLVITPLTDRIYVTATQALNLQMGCAPAGPAGTGKTETTKDLANALGKVCYVFNCSPEMDFKSLGNIFKGLASSGSWGCFDEFNRLVPEVLSVCSVQFKAVCDACKADDEKFILENDEVMLDPTVGAFITMNPGYLGRSELPEGLKALFRPMTVMVPDLVLICENMLMAEGFTQAKILASKFYGLYSLLGQLLSKQLHYDWGLRAVKSVLCVAGAFKRAEPDIPEIDLLMRALRDFNIPKIVAEDLVIFFGLLGDLFPRDAPNVDVRNDPPRKRDMELESMVQGASEAIGNSPRPDFMLKVVQLSELLAIRHCVFVMGPPASGKTETWKTLRKARELMGIPMEVQDLNPKSVSTNELYGYIVLKTREWKDGLLSRIMRDLGSRRRDNGDEDNNPKWIILDGDLDANWIESMNSVMDDNRMLTLASNERIPLKPHMRMIFEIRDLVYATPATVSRAGILYISTSEGYQWRCLIDSWLEMHCQAPLDHRLRNMQFTPEIRAKFQALFDQYIEPTLKFFKKKLVPIVPVEETTLVTNLLNMIDCLLTPHLLEDYTVMQNTFVFCCVWAFGSILTMSDDGTDYSAEFSNWWKNQWKDVKLVASASNTVFDFWLDPEDSKFNSWSKSPYFYTETYRSPSPINQITVPTTETASIAFWLENLFTKSIPVMVCGPAGTGKTQNIVGMLKKLSKDEANAAFRYCTINFNFYTTSAILQQAMFGQLERKTGCNLGPPGKAKLIYFMDDLNLPEVDPYNTQSAISLLRQVMEYKHWFDRAKLQNQNILNTQVVAGMNPTAGSFLIDPRLQRHFCTFAMGMPEAPSLVTIYETFLGGHLSAFCDELSNSQFSNALIKAALALHNSVVNTFRKTAANFHYEFNVRHLSNVFQGLIASKKERFSSTEKFILLWLHESERVYGDRLVCKADIEKYNQLVQLQVKRSFPACNTSRYYAAENSWPLIYCHFTKDGDSEYDQITGTNLDDLKHNLQAQLRDYNNNENNTAMHLDLFDDAVKHVARIVRILRNESGHALLVGVGGSGKRSLARLASHICGYTVRQITISSKYGENEFKEDLRKMHMGVVDMLSRNEEDGGIVFMLTDSQITNEKFLIYLNDLLASGEIPDLFAMEDMDNIVNLLSPVAGTKDRKEVIKFFQAEIRKRLHLCLCFSPVGDDFRNRARKFPALVNCTVIDWFQPWPKEALLSVGREKLKEISDLLGDENSRAGIENFMPFSFTSVNQCAERFFNVERRYVYTTPKSYLELLQLYKKILQKKVKEYAGAIDRLDKGLQKLKETGETVARLEVELKVKLEAAEDKKAVALSIAEAVNKEKANVEVESKKAGEEAAKCAVIQAEVTEKQRSTQEDLAKAEPAVQQAMEALDSLNKKDLGECKTMSKPPAGVDDIFAATMVLLAGVHPNVQVSKTGKVKDTKWDTVKKQLLGNIPEYIDYLVGFKQVVDDGKVPVQNWREVREFLEKEHFNYEIILTKNKAAAGLCSWVVNIVMYYDILVTVEPKRQALAAANAELESANKRLAEVTALVAELQEKLDKLLAEAAAAEKEKEDAVNSVEQGNRKMKLAGTLTNDLSSENVRWAINVAQLQKEKDLLVGDVLLASAFISYIGPFTKPFRDELINKHWVPYLRKAANGESIAMSEEANPLSILTDDAQIAEWNTQKLPSDRVSTENGAIVCTTVSMGRRPLIIDPQLQAIAWIREMEAKNNLIVVRVGQKMWIERLKSAIGTDGAFLIENLGEKIDPILAPVIQRSTSRRGARYEIQIGDASVPYNDNFRLYLHTKLGNPHYPPEIQAECTIVNFTVTMLGLEDQLLNLVVSKERADLAIKREKLIQEQNQGKIELKKLEDDILFYLASADDDITNNQPLIQILSDTKHKAQMTQNNMEAAKRTQVSVNLTSEKYRSIAARGSLLFFLMNDISKVHSYYIYSLASFQQVFLSGIFRVPIKKPELEEEAPPPPAAGGEGEDGEEGGDGAPEEPAMQDLTDEEMAARCRVLMDSITSCVFNYVRRGLFERDKLTVATMLCLKILLKDGLLQDNEVEHLLISKAHPDAGNAGSASEWLPNPLWAKIKALESLKCFAALGDGIQNDPDEWRKWFAAEDAERQKLPGDFIKLTSFQRIILLRAIRPDRVTNALRTFILESLGEEYVTQPPFDMEGTFEETTSSIPIFFVLFPGVDPTPWVEKLGKSKGVSLENGNFINISMGQGQEAYAGESVKRLSTDGGWIILQNVHLMQSWLPTLERQLEEVATEGAHENFRCFISAEPPPLPDMLNIPESLMQSCIKVANEAPSDIQSNLRRAWANFGEDRIQSCTKPSEYKACLFSLCWFHAIVLGRRRFGQQGWSRAYSFNTGDLTICANILQSYLDNNAYVPWDDIRYLFGEIMYGGHITDSWDRRTNNTYLSVLINPGLLSGMELGPGFKSPNPNEFSFADYANYIEKNMVAEAPPLFGLHPNAEIGYLTTTCENLCYTIVTIGGGTGGGGEGGSNDKTAALRSAIDDFEARCPEYFSMLDLTEIVTPLLTEEHGPFAVVAMQECNRMNELLEEIRTSLGDLKKGLNGQLNMSQAMEDLAIAIGLNEVPGRNPFSQCKWEKKAWPSKKSLSGWFTDMIKRHQQMQTWTTDFVTPFSIWLPGLFNPTAYTTACLQVTSRRKFMPLNQMTVETHVTTFQDPSQVTYYPDDGVFMHGLILEGARWSVPDEITEKTQVGTSPTTECGGTLLDSNPKELLWNMPVMYVKAVQTRPTWEPTSVGYLRHDPNIYECPVYLTRFRGPTYVFLATLPTDCGREKWVLRGVALLFQDDN</sequence>
<dbReference type="Pfam" id="PF17852">
    <property type="entry name" value="Dynein_AAA_lid"/>
    <property type="match status" value="1"/>
</dbReference>
<dbReference type="InterPro" id="IPR027417">
    <property type="entry name" value="P-loop_NTPase"/>
</dbReference>
<evidence type="ECO:0000256" key="8">
    <source>
        <dbReference type="ARBA" id="ARBA00022840"/>
    </source>
</evidence>
<evidence type="ECO:0000256" key="12">
    <source>
        <dbReference type="ARBA" id="ARBA00023175"/>
    </source>
</evidence>
<dbReference type="InterPro" id="IPR006652">
    <property type="entry name" value="Kelch_1"/>
</dbReference>
<dbReference type="Gene3D" id="2.60.40.10">
    <property type="entry name" value="Immunoglobulins"/>
    <property type="match status" value="2"/>
</dbReference>
<dbReference type="Gene3D" id="1.20.920.20">
    <property type="match status" value="1"/>
</dbReference>
<dbReference type="Gene3D" id="3.40.50.300">
    <property type="entry name" value="P-loop containing nucleotide triphosphate hydrolases"/>
    <property type="match status" value="5"/>
</dbReference>
<keyword evidence="4" id="KW-0963">Cytoplasm</keyword>
<dbReference type="InterPro" id="IPR014756">
    <property type="entry name" value="Ig_E-set"/>
</dbReference>
<dbReference type="InterPro" id="IPR042219">
    <property type="entry name" value="AAA_lid_11_sf"/>
</dbReference>
<evidence type="ECO:0000313" key="20">
    <source>
        <dbReference type="Proteomes" id="UP000794436"/>
    </source>
</evidence>
<feature type="repeat" description="Filamin" evidence="15">
    <location>
        <begin position="437"/>
        <end position="553"/>
    </location>
</feature>
<dbReference type="PANTHER" id="PTHR45703">
    <property type="entry name" value="DYNEIN HEAVY CHAIN"/>
    <property type="match status" value="1"/>
</dbReference>
<evidence type="ECO:0000256" key="11">
    <source>
        <dbReference type="ARBA" id="ARBA00023069"/>
    </source>
</evidence>
<keyword evidence="14" id="KW-0966">Cell projection</keyword>
<dbReference type="GO" id="GO:0005874">
    <property type="term" value="C:microtubule"/>
    <property type="evidence" value="ECO:0007669"/>
    <property type="project" value="UniProtKB-KW"/>
</dbReference>
<dbReference type="Gene3D" id="1.10.8.710">
    <property type="match status" value="1"/>
</dbReference>
<dbReference type="InterPro" id="IPR015915">
    <property type="entry name" value="Kelch-typ_b-propeller"/>
</dbReference>
<dbReference type="PANTHER" id="PTHR45703:SF8">
    <property type="entry name" value="DYNEINS HEAVY CHAIN"/>
    <property type="match status" value="1"/>
</dbReference>
<keyword evidence="8" id="KW-0067">ATP-binding</keyword>
<dbReference type="InterPro" id="IPR035699">
    <property type="entry name" value="AAA_6"/>
</dbReference>
<dbReference type="InterPro" id="IPR024317">
    <property type="entry name" value="Dynein_heavy_chain_D4_dom"/>
</dbReference>
<evidence type="ECO:0000259" key="18">
    <source>
        <dbReference type="SMART" id="SM00382"/>
    </source>
</evidence>
<dbReference type="InterPro" id="IPR041658">
    <property type="entry name" value="AAA_lid_11"/>
</dbReference>
<dbReference type="InterPro" id="IPR004273">
    <property type="entry name" value="Dynein_heavy_D6_P-loop"/>
</dbReference>
<evidence type="ECO:0000256" key="3">
    <source>
        <dbReference type="ARBA" id="ARBA00022441"/>
    </source>
</evidence>
<evidence type="ECO:0000313" key="19">
    <source>
        <dbReference type="EMBL" id="TMW60614.1"/>
    </source>
</evidence>
<dbReference type="GO" id="GO:0008569">
    <property type="term" value="F:minus-end-directed microtubule motor activity"/>
    <property type="evidence" value="ECO:0007669"/>
    <property type="project" value="InterPro"/>
</dbReference>
<dbReference type="Pfam" id="PF08393">
    <property type="entry name" value="DHC_N2"/>
    <property type="match status" value="1"/>
</dbReference>
<evidence type="ECO:0000256" key="2">
    <source>
        <dbReference type="ARBA" id="ARBA00008887"/>
    </source>
</evidence>
<evidence type="ECO:0000256" key="10">
    <source>
        <dbReference type="ARBA" id="ARBA00023054"/>
    </source>
</evidence>
<proteinExistence type="inferred from homology"/>
<name>A0A8K1FH29_PYTOL</name>
<keyword evidence="3" id="KW-0880">Kelch repeat</keyword>
<dbReference type="Gene3D" id="3.10.490.20">
    <property type="match status" value="1"/>
</dbReference>
<dbReference type="Gene3D" id="6.10.140.1060">
    <property type="match status" value="1"/>
</dbReference>
<evidence type="ECO:0000256" key="7">
    <source>
        <dbReference type="ARBA" id="ARBA00022741"/>
    </source>
</evidence>
<comment type="similarity">
    <text evidence="2">Belongs to the dynein heavy chain family.</text>
</comment>
<dbReference type="GO" id="GO:0007018">
    <property type="term" value="P:microtubule-based movement"/>
    <property type="evidence" value="ECO:0007669"/>
    <property type="project" value="InterPro"/>
</dbReference>
<dbReference type="Gene3D" id="1.20.1270.280">
    <property type="match status" value="1"/>
</dbReference>
<dbReference type="OrthoDB" id="424310at2759"/>
<dbReference type="Pfam" id="PF17857">
    <property type="entry name" value="AAA_lid_1"/>
    <property type="match status" value="1"/>
</dbReference>
<dbReference type="SMART" id="SM00612">
    <property type="entry name" value="Kelch"/>
    <property type="match status" value="3"/>
</dbReference>
<dbReference type="Gene3D" id="1.20.920.30">
    <property type="match status" value="1"/>
</dbReference>
<dbReference type="InterPro" id="IPR013602">
    <property type="entry name" value="Dynein_heavy_linker"/>
</dbReference>
<evidence type="ECO:0000256" key="9">
    <source>
        <dbReference type="ARBA" id="ARBA00023017"/>
    </source>
</evidence>
<dbReference type="InterPro" id="IPR001298">
    <property type="entry name" value="Filamin/ABP280_rpt"/>
</dbReference>
<dbReference type="SUPFAM" id="SSF52540">
    <property type="entry name" value="P-loop containing nucleoside triphosphate hydrolases"/>
    <property type="match status" value="4"/>
</dbReference>
<keyword evidence="7" id="KW-0547">Nucleotide-binding</keyword>
<keyword evidence="12" id="KW-0505">Motor protein</keyword>
<dbReference type="Gene3D" id="1.10.8.720">
    <property type="entry name" value="Region D6 of dynein motor"/>
    <property type="match status" value="1"/>
</dbReference>
<dbReference type="Pfam" id="PF18198">
    <property type="entry name" value="AAA_lid_11"/>
    <property type="match status" value="1"/>
</dbReference>
<dbReference type="FunFam" id="3.40.50.300:FF:000738">
    <property type="entry name" value="Dynein heavy chain axonemal"/>
    <property type="match status" value="1"/>
</dbReference>
<dbReference type="Pfam" id="PF24681">
    <property type="entry name" value="Kelch_KLHDC2_KLHL20_DRC7"/>
    <property type="match status" value="1"/>
</dbReference>